<reference evidence="1 2" key="1">
    <citation type="submission" date="2023-01" db="EMBL/GenBank/DDBJ databases">
        <title>Analysis of 21 Apiospora genomes using comparative genomics revels a genus with tremendous synthesis potential of carbohydrate active enzymes and secondary metabolites.</title>
        <authorList>
            <person name="Sorensen T."/>
        </authorList>
    </citation>
    <scope>NUCLEOTIDE SEQUENCE [LARGE SCALE GENOMIC DNA]</scope>
    <source>
        <strain evidence="1 2">CBS 135458</strain>
    </source>
</reference>
<accession>A0ABR1UGL2</accession>
<organism evidence="1 2">
    <name type="scientific">Apiospora phragmitis</name>
    <dbReference type="NCBI Taxonomy" id="2905665"/>
    <lineage>
        <taxon>Eukaryota</taxon>
        <taxon>Fungi</taxon>
        <taxon>Dikarya</taxon>
        <taxon>Ascomycota</taxon>
        <taxon>Pezizomycotina</taxon>
        <taxon>Sordariomycetes</taxon>
        <taxon>Xylariomycetidae</taxon>
        <taxon>Amphisphaeriales</taxon>
        <taxon>Apiosporaceae</taxon>
        <taxon>Apiospora</taxon>
    </lineage>
</organism>
<name>A0ABR1UGL2_9PEZI</name>
<evidence type="ECO:0000313" key="2">
    <source>
        <dbReference type="Proteomes" id="UP001480595"/>
    </source>
</evidence>
<comment type="caution">
    <text evidence="1">The sequence shown here is derived from an EMBL/GenBank/DDBJ whole genome shotgun (WGS) entry which is preliminary data.</text>
</comment>
<dbReference type="RefSeq" id="XP_066713480.1">
    <property type="nucleotide sequence ID" value="XM_066859891.1"/>
</dbReference>
<sequence length="117" mass="13554">MKWKGAAELTRQPVTEIQAHRFEVPCSPWPRNLQAARIGAYQQRNMHDGLRGVSYLLLRNAGMSPEEIEEFVQATKVELREGRVKGYSYFYVVYGRKPVGDYQLAREPNESECDKVY</sequence>
<evidence type="ECO:0000313" key="1">
    <source>
        <dbReference type="EMBL" id="KAK8058034.1"/>
    </source>
</evidence>
<dbReference type="Proteomes" id="UP001480595">
    <property type="component" value="Unassembled WGS sequence"/>
</dbReference>
<gene>
    <name evidence="1" type="ORF">PG994_008482</name>
</gene>
<keyword evidence="2" id="KW-1185">Reference proteome</keyword>
<protein>
    <submittedName>
        <fullName evidence="1">Uncharacterized protein</fullName>
    </submittedName>
</protein>
<dbReference type="EMBL" id="JAQQWL010000009">
    <property type="protein sequence ID" value="KAK8058034.1"/>
    <property type="molecule type" value="Genomic_DNA"/>
</dbReference>
<dbReference type="GeneID" id="92092954"/>
<proteinExistence type="predicted"/>